<protein>
    <submittedName>
        <fullName evidence="1">Uncharacterized protein</fullName>
    </submittedName>
</protein>
<dbReference type="AlphaFoldDB" id="A0A815B0Z1"/>
<organism evidence="1 3">
    <name type="scientific">Rotaria sordida</name>
    <dbReference type="NCBI Taxonomy" id="392033"/>
    <lineage>
        <taxon>Eukaryota</taxon>
        <taxon>Metazoa</taxon>
        <taxon>Spiralia</taxon>
        <taxon>Gnathifera</taxon>
        <taxon>Rotifera</taxon>
        <taxon>Eurotatoria</taxon>
        <taxon>Bdelloidea</taxon>
        <taxon>Philodinida</taxon>
        <taxon>Philodinidae</taxon>
        <taxon>Rotaria</taxon>
    </lineage>
</organism>
<dbReference type="Proteomes" id="UP000663836">
    <property type="component" value="Unassembled WGS sequence"/>
</dbReference>
<sequence>MDVTKQPIAVIVHWTFEQKYSDKVSSSTIDLNNTSFNLGDRVLHVNFTNPCTHLACNGGLYMADADGNKEQLLFSFPIEDDFTGPYGVTIGVDPFGGKRYIYWC</sequence>
<accession>A0A815B0Z1</accession>
<name>A0A815B0Z1_9BILA</name>
<comment type="caution">
    <text evidence="1">The sequence shown here is derived from an EMBL/GenBank/DDBJ whole genome shotgun (WGS) entry which is preliminary data.</text>
</comment>
<dbReference type="EMBL" id="CAJNOT010001898">
    <property type="protein sequence ID" value="CAF1261520.1"/>
    <property type="molecule type" value="Genomic_DNA"/>
</dbReference>
<reference evidence="1" key="1">
    <citation type="submission" date="2021-02" db="EMBL/GenBank/DDBJ databases">
        <authorList>
            <person name="Nowell W R."/>
        </authorList>
    </citation>
    <scope>NUCLEOTIDE SEQUENCE</scope>
</reference>
<dbReference type="EMBL" id="CAJOBD010001554">
    <property type="protein sequence ID" value="CAF3811459.1"/>
    <property type="molecule type" value="Genomic_DNA"/>
</dbReference>
<evidence type="ECO:0000313" key="3">
    <source>
        <dbReference type="Proteomes" id="UP000663864"/>
    </source>
</evidence>
<dbReference type="Proteomes" id="UP000663864">
    <property type="component" value="Unassembled WGS sequence"/>
</dbReference>
<gene>
    <name evidence="2" type="ORF">JBS370_LOCUS15892</name>
    <name evidence="1" type="ORF">ZHD862_LOCUS25933</name>
</gene>
<proteinExistence type="predicted"/>
<evidence type="ECO:0000313" key="1">
    <source>
        <dbReference type="EMBL" id="CAF1261520.1"/>
    </source>
</evidence>
<evidence type="ECO:0000313" key="2">
    <source>
        <dbReference type="EMBL" id="CAF3811459.1"/>
    </source>
</evidence>